<dbReference type="Proteomes" id="UP000580250">
    <property type="component" value="Unassembled WGS sequence"/>
</dbReference>
<gene>
    <name evidence="1" type="ORF">MENT_LOCUS42573</name>
</gene>
<protein>
    <submittedName>
        <fullName evidence="1">Uncharacterized protein</fullName>
    </submittedName>
</protein>
<sequence>MIEVSIKDLQICQFKTVVNKEIWNTKNFYQVLNISVETGKKCFGKANELNMTKNICNFTRYDNHSGDEILYNNGSEIGLYEVDGESKSAEVILRDRKLVVDGANEMQKQLLELSSNGFYFRKLLVVGKSSDLFLNTSGFVLSGVRYLRAYYCVQKLAKMIQDKYRQQSSDTASFVTYTITGVWIGNEEITDAMKRVVSLKNNLLNYRTIKELNDMRKNITDGIEKVATLENVANTKYGKGSSMALVGYFALNKNQFNDKFSKCNRNGEQCISFFHISAHNDTRFDVKEDDFNHEQLTKN</sequence>
<dbReference type="EMBL" id="CAJEWN010000773">
    <property type="protein sequence ID" value="CAD2189829.1"/>
    <property type="molecule type" value="Genomic_DNA"/>
</dbReference>
<organism evidence="1 2">
    <name type="scientific">Meloidogyne enterolobii</name>
    <name type="common">Root-knot nematode worm</name>
    <name type="synonym">Meloidogyne mayaguensis</name>
    <dbReference type="NCBI Taxonomy" id="390850"/>
    <lineage>
        <taxon>Eukaryota</taxon>
        <taxon>Metazoa</taxon>
        <taxon>Ecdysozoa</taxon>
        <taxon>Nematoda</taxon>
        <taxon>Chromadorea</taxon>
        <taxon>Rhabditida</taxon>
        <taxon>Tylenchina</taxon>
        <taxon>Tylenchomorpha</taxon>
        <taxon>Tylenchoidea</taxon>
        <taxon>Meloidogynidae</taxon>
        <taxon>Meloidogyninae</taxon>
        <taxon>Meloidogyne</taxon>
    </lineage>
</organism>
<dbReference type="OrthoDB" id="5890789at2759"/>
<comment type="caution">
    <text evidence="1">The sequence shown here is derived from an EMBL/GenBank/DDBJ whole genome shotgun (WGS) entry which is preliminary data.</text>
</comment>
<reference evidence="1 2" key="1">
    <citation type="submission" date="2020-08" db="EMBL/GenBank/DDBJ databases">
        <authorList>
            <person name="Koutsovoulos G."/>
            <person name="Danchin GJ E."/>
        </authorList>
    </citation>
    <scope>NUCLEOTIDE SEQUENCE [LARGE SCALE GENOMIC DNA]</scope>
</reference>
<evidence type="ECO:0000313" key="1">
    <source>
        <dbReference type="EMBL" id="CAD2189829.1"/>
    </source>
</evidence>
<accession>A0A6V7WRZ6</accession>
<proteinExistence type="predicted"/>
<dbReference type="AlphaFoldDB" id="A0A6V7WRZ6"/>
<evidence type="ECO:0000313" key="2">
    <source>
        <dbReference type="Proteomes" id="UP000580250"/>
    </source>
</evidence>
<name>A0A6V7WRZ6_MELEN</name>